<dbReference type="Gene3D" id="1.10.150.530">
    <property type="match status" value="1"/>
</dbReference>
<dbReference type="InterPro" id="IPR004383">
    <property type="entry name" value="rRNA_lsu_MTrfase_RlmN/Cfr"/>
</dbReference>
<evidence type="ECO:0000313" key="3">
    <source>
        <dbReference type="Proteomes" id="UP001207252"/>
    </source>
</evidence>
<protein>
    <recommendedName>
        <fullName evidence="1">Dual-specificity RNA methyltransferase RlmN N-terminal domain-containing protein</fullName>
    </recommendedName>
</protein>
<sequence>MAKYFFDYTLKTLEEICMLNAKPKFLAKQIYQWVYVKNVLDFHQMHNVSKENQRWLTEMFTFEKICLKAQKPKGDLIYLAIQVNQDTLYCTVNMQNNQPAWYVSLTKTCWTHCDFCQSSSHEWTNSQILQVLVVIQQTLKCKIQHIYLDTYFIDQLDLETFAVLIERFNDAHGFNIGKRKINWLTNGWNFDYHEWIQKSLIIDILFKVYTIDPIVIQQVFPGLILKNQKMLQNMQAFSIDSRNPINLYYYLIDSQNDSLEDLKQLKRFFENQKIYINLISTPKASTNKVMSKHLYNLVSIFANQIVIRQNNAFLDTLTCLQKENIFKK</sequence>
<proteinExistence type="predicted"/>
<accession>A0ABT3BP89</accession>
<dbReference type="InterPro" id="IPR013785">
    <property type="entry name" value="Aldolase_TIM"/>
</dbReference>
<reference evidence="2 3" key="1">
    <citation type="journal article" date="2020" name="Int. J. Syst. Evol. Microbiol.">
        <title>Ureaplasma miroungigenitalium sp. nov. isolated from northern elephant seals (Mirounga angustirostris) and Ureaplasma zalophigenitalium sp. nov. isolated from California sea lions (Zalophus californianus).</title>
        <authorList>
            <person name="Volokhov D.V."/>
            <person name="Gulland F.M."/>
            <person name="Gao Y."/>
            <person name="Chizhikov V.E."/>
        </authorList>
    </citation>
    <scope>NUCLEOTIDE SEQUENCE [LARGE SCALE GENOMIC DNA]</scope>
    <source>
        <strain evidence="2 3">CSL7644-GEN</strain>
    </source>
</reference>
<comment type="caution">
    <text evidence="2">The sequence shown here is derived from an EMBL/GenBank/DDBJ whole genome shotgun (WGS) entry which is preliminary data.</text>
</comment>
<gene>
    <name evidence="2" type="ORF">OF365_01310</name>
</gene>
<dbReference type="PIRSF" id="PIRSF006004">
    <property type="entry name" value="CHP00048"/>
    <property type="match status" value="1"/>
</dbReference>
<name>A0ABT3BP89_9BACT</name>
<dbReference type="EMBL" id="JAOXHJ010000002">
    <property type="protein sequence ID" value="MCV3754003.1"/>
    <property type="molecule type" value="Genomic_DNA"/>
</dbReference>
<dbReference type="Gene3D" id="3.20.20.70">
    <property type="entry name" value="Aldolase class I"/>
    <property type="match status" value="1"/>
</dbReference>
<dbReference type="Proteomes" id="UP001207252">
    <property type="component" value="Unassembled WGS sequence"/>
</dbReference>
<dbReference type="InterPro" id="IPR048641">
    <property type="entry name" value="RlmN_N"/>
</dbReference>
<evidence type="ECO:0000313" key="2">
    <source>
        <dbReference type="EMBL" id="MCV3754003.1"/>
    </source>
</evidence>
<dbReference type="RefSeq" id="WP_263817807.1">
    <property type="nucleotide sequence ID" value="NZ_JAOXHJ010000002.1"/>
</dbReference>
<organism evidence="2 3">
    <name type="scientific">Ureaplasma zalophigenitalium</name>
    <dbReference type="NCBI Taxonomy" id="907723"/>
    <lineage>
        <taxon>Bacteria</taxon>
        <taxon>Bacillati</taxon>
        <taxon>Mycoplasmatota</taxon>
        <taxon>Mycoplasmoidales</taxon>
        <taxon>Mycoplasmoidaceae</taxon>
        <taxon>Ureaplasma</taxon>
    </lineage>
</organism>
<evidence type="ECO:0000259" key="1">
    <source>
        <dbReference type="Pfam" id="PF21016"/>
    </source>
</evidence>
<feature type="domain" description="Dual-specificity RNA methyltransferase RlmN N-terminal" evidence="1">
    <location>
        <begin position="6"/>
        <end position="59"/>
    </location>
</feature>
<dbReference type="Pfam" id="PF21016">
    <property type="entry name" value="RlmN_N"/>
    <property type="match status" value="1"/>
</dbReference>
<keyword evidence="3" id="KW-1185">Reference proteome</keyword>